<dbReference type="Pfam" id="PF23725">
    <property type="entry name" value="Dredd_N"/>
    <property type="match status" value="1"/>
</dbReference>
<reference evidence="6" key="1">
    <citation type="submission" date="2022-01" db="EMBL/GenBank/DDBJ databases">
        <authorList>
            <person name="King R."/>
        </authorList>
    </citation>
    <scope>NUCLEOTIDE SEQUENCE</scope>
</reference>
<dbReference type="InterPro" id="IPR056260">
    <property type="entry name" value="Dredd_2nd"/>
</dbReference>
<sequence>MGLGQSSDYISEGEISDDDLDDRYFASNRNPPNRNIPDQIEARPNLGTMNEASNSIDAVRRSTSTHHQNNQISLADLTFVEKQLDEYELVSLLYLLYDNNESALQAIEEMLSPRQIGFNSLAKWVEREGIKDQKWPKKLEEALCIIQNYQVLKNFGHNKNDLQCTYLPSQIETSYLVNKLRKTLYLTAEKLTSTQTAKFINGMKTESNFVPNYNENYLELYFLYWEKENVNFKNIKSVFKTMDLELISEQLSAVLPEEPPNIDFADQLENIDLKPSDDRKGTRKDNTVFPTGSFEGDSLHAVTQNSNEKLLQADRYFIDSKNPGIVLIINQEYFYTEPLKEFEHLLHESKDSNKLPNRTGSTMDKNELEKVFSAMNFKVIVEDNLTHKLMLDCIEKYTNLASKTSSLIICILSHGANGVVFAANSCKVEVSEIQKIMRHKNLIGKPKVLILQSCQGDECQKIEEDDNTTDGATRVPGTADSLCFWATIPGFAAIRNMKQGSWFIQALCEEIKRSQYGSSRCHFSDICTKVMNQVTQKKWKSNVMTPMLVSTLTKAFYLPLPTK</sequence>
<accession>A0A9N9QQS8</accession>
<dbReference type="InterPro" id="IPR011600">
    <property type="entry name" value="Pept_C14_caspase"/>
</dbReference>
<dbReference type="PRINTS" id="PR00376">
    <property type="entry name" value="IL1BCENZYME"/>
</dbReference>
<organism evidence="6 7">
    <name type="scientific">Ceutorhynchus assimilis</name>
    <name type="common">cabbage seed weevil</name>
    <dbReference type="NCBI Taxonomy" id="467358"/>
    <lineage>
        <taxon>Eukaryota</taxon>
        <taxon>Metazoa</taxon>
        <taxon>Ecdysozoa</taxon>
        <taxon>Arthropoda</taxon>
        <taxon>Hexapoda</taxon>
        <taxon>Insecta</taxon>
        <taxon>Pterygota</taxon>
        <taxon>Neoptera</taxon>
        <taxon>Endopterygota</taxon>
        <taxon>Coleoptera</taxon>
        <taxon>Polyphaga</taxon>
        <taxon>Cucujiformia</taxon>
        <taxon>Curculionidae</taxon>
        <taxon>Ceutorhynchinae</taxon>
        <taxon>Ceutorhynchus</taxon>
    </lineage>
</organism>
<evidence type="ECO:0000256" key="2">
    <source>
        <dbReference type="RuleBase" id="RU003971"/>
    </source>
</evidence>
<dbReference type="PANTHER" id="PTHR22576">
    <property type="entry name" value="MUCOSA ASSOCIATED LYMPHOID TISSUE LYMPHOMA TRANSLOCATION PROTEIN 1/PARACASPASE"/>
    <property type="match status" value="1"/>
</dbReference>
<dbReference type="Pfam" id="PF23724">
    <property type="entry name" value="Dredd_2nd"/>
    <property type="match status" value="1"/>
</dbReference>
<dbReference type="SUPFAM" id="SSF52129">
    <property type="entry name" value="Caspase-like"/>
    <property type="match status" value="1"/>
</dbReference>
<dbReference type="EMBL" id="OU892281">
    <property type="protein sequence ID" value="CAG9768940.1"/>
    <property type="molecule type" value="Genomic_DNA"/>
</dbReference>
<keyword evidence="7" id="KW-1185">Reference proteome</keyword>
<evidence type="ECO:0000313" key="7">
    <source>
        <dbReference type="Proteomes" id="UP001152799"/>
    </source>
</evidence>
<dbReference type="OrthoDB" id="6044770at2759"/>
<dbReference type="InterPro" id="IPR029030">
    <property type="entry name" value="Caspase-like_dom_sf"/>
</dbReference>
<dbReference type="InterPro" id="IPR052039">
    <property type="entry name" value="Caspase-related_regulators"/>
</dbReference>
<evidence type="ECO:0000259" key="5">
    <source>
        <dbReference type="PROSITE" id="PS50208"/>
    </source>
</evidence>
<evidence type="ECO:0008006" key="8">
    <source>
        <dbReference type="Google" id="ProtNLM"/>
    </source>
</evidence>
<dbReference type="Pfam" id="PF00656">
    <property type="entry name" value="Peptidase_C14"/>
    <property type="match status" value="1"/>
</dbReference>
<dbReference type="SMART" id="SM00115">
    <property type="entry name" value="CASc"/>
    <property type="match status" value="1"/>
</dbReference>
<dbReference type="Gene3D" id="3.40.50.1460">
    <property type="match status" value="1"/>
</dbReference>
<proteinExistence type="inferred from homology"/>
<name>A0A9N9QQS8_9CUCU</name>
<dbReference type="InterPro" id="IPR001309">
    <property type="entry name" value="Pept_C14_p20"/>
</dbReference>
<dbReference type="PROSITE" id="PS50208">
    <property type="entry name" value="CASPASE_P20"/>
    <property type="match status" value="1"/>
</dbReference>
<feature type="region of interest" description="Disordered" evidence="3">
    <location>
        <begin position="273"/>
        <end position="292"/>
    </location>
</feature>
<dbReference type="PROSITE" id="PS50207">
    <property type="entry name" value="CASPASE_P10"/>
    <property type="match status" value="1"/>
</dbReference>
<dbReference type="GO" id="GO:0004197">
    <property type="term" value="F:cysteine-type endopeptidase activity"/>
    <property type="evidence" value="ECO:0007669"/>
    <property type="project" value="InterPro"/>
</dbReference>
<evidence type="ECO:0000313" key="6">
    <source>
        <dbReference type="EMBL" id="CAG9768940.1"/>
    </source>
</evidence>
<feature type="domain" description="Caspase family p10" evidence="4">
    <location>
        <begin position="471"/>
        <end position="558"/>
    </location>
</feature>
<dbReference type="InterPro" id="IPR056259">
    <property type="entry name" value="Dredd_N"/>
</dbReference>
<evidence type="ECO:0000256" key="1">
    <source>
        <dbReference type="ARBA" id="ARBA00010134"/>
    </source>
</evidence>
<gene>
    <name evidence="6" type="ORF">CEUTPL_LOCUS9458</name>
</gene>
<evidence type="ECO:0000256" key="3">
    <source>
        <dbReference type="SAM" id="MobiDB-lite"/>
    </source>
</evidence>
<dbReference type="Proteomes" id="UP001152799">
    <property type="component" value="Chromosome 5"/>
</dbReference>
<feature type="region of interest" description="Disordered" evidence="3">
    <location>
        <begin position="1"/>
        <end position="41"/>
    </location>
</feature>
<dbReference type="AlphaFoldDB" id="A0A9N9QQS8"/>
<dbReference type="InterPro" id="IPR002138">
    <property type="entry name" value="Pept_C14_p10"/>
</dbReference>
<evidence type="ECO:0000259" key="4">
    <source>
        <dbReference type="PROSITE" id="PS50207"/>
    </source>
</evidence>
<feature type="compositionally biased region" description="Basic and acidic residues" evidence="3">
    <location>
        <begin position="273"/>
        <end position="286"/>
    </location>
</feature>
<feature type="domain" description="Caspase family p20" evidence="5">
    <location>
        <begin position="322"/>
        <end position="458"/>
    </location>
</feature>
<protein>
    <recommendedName>
        <fullName evidence="8">Caspase-8</fullName>
    </recommendedName>
</protein>
<dbReference type="GO" id="GO:0006508">
    <property type="term" value="P:proteolysis"/>
    <property type="evidence" value="ECO:0007669"/>
    <property type="project" value="InterPro"/>
</dbReference>
<comment type="similarity">
    <text evidence="1 2">Belongs to the peptidase C14A family.</text>
</comment>
<dbReference type="InterPro" id="IPR015917">
    <property type="entry name" value="Pept_C14A"/>
</dbReference>
<dbReference type="PANTHER" id="PTHR22576:SF41">
    <property type="entry name" value="CASPASE 14, APOPTOSIS-RELATED CYSTEINE PEPTIDASE"/>
    <property type="match status" value="1"/>
</dbReference>